<keyword evidence="5" id="KW-0378">Hydrolase</keyword>
<reference evidence="8" key="1">
    <citation type="submission" date="2020-06" db="EMBL/GenBank/DDBJ databases">
        <authorList>
            <person name="Li T."/>
            <person name="Hu X."/>
            <person name="Zhang T."/>
            <person name="Song X."/>
            <person name="Zhang H."/>
            <person name="Dai N."/>
            <person name="Sheng W."/>
            <person name="Hou X."/>
            <person name="Wei L."/>
        </authorList>
    </citation>
    <scope>NUCLEOTIDE SEQUENCE</scope>
    <source>
        <strain evidence="8">KEN8</strain>
        <tissue evidence="8">Leaf</tissue>
    </source>
</reference>
<dbReference type="GO" id="GO:0016787">
    <property type="term" value="F:hydrolase activity"/>
    <property type="evidence" value="ECO:0007669"/>
    <property type="project" value="UniProtKB-KW"/>
</dbReference>
<evidence type="ECO:0000256" key="2">
    <source>
        <dbReference type="ARBA" id="ARBA00022695"/>
    </source>
</evidence>
<dbReference type="Gene3D" id="3.30.420.10">
    <property type="entry name" value="Ribonuclease H-like superfamily/Ribonuclease H"/>
    <property type="match status" value="1"/>
</dbReference>
<organism evidence="8">
    <name type="scientific">Sesamum calycinum</name>
    <dbReference type="NCBI Taxonomy" id="2727403"/>
    <lineage>
        <taxon>Eukaryota</taxon>
        <taxon>Viridiplantae</taxon>
        <taxon>Streptophyta</taxon>
        <taxon>Embryophyta</taxon>
        <taxon>Tracheophyta</taxon>
        <taxon>Spermatophyta</taxon>
        <taxon>Magnoliopsida</taxon>
        <taxon>eudicotyledons</taxon>
        <taxon>Gunneridae</taxon>
        <taxon>Pentapetalae</taxon>
        <taxon>asterids</taxon>
        <taxon>lamiids</taxon>
        <taxon>Lamiales</taxon>
        <taxon>Pedaliaceae</taxon>
        <taxon>Sesamum</taxon>
    </lineage>
</organism>
<evidence type="ECO:0000256" key="4">
    <source>
        <dbReference type="ARBA" id="ARBA00022759"/>
    </source>
</evidence>
<keyword evidence="2" id="KW-0548">Nucleotidyltransferase</keyword>
<dbReference type="GO" id="GO:0015074">
    <property type="term" value="P:DNA integration"/>
    <property type="evidence" value="ECO:0007669"/>
    <property type="project" value="InterPro"/>
</dbReference>
<dbReference type="Pfam" id="PF00665">
    <property type="entry name" value="rve"/>
    <property type="match status" value="1"/>
</dbReference>
<keyword evidence="6" id="KW-0695">RNA-directed DNA polymerase</keyword>
<sequence>MKPHGITDEQLNLRAFAFSLKDKAKDWLYYLPLGSIETWADMKQQFLQGFFPTSRATHLRKEIYGIRQLNEESLYEYWERIDRRMVDAASGGALIDKTPDEAQHLISTMTENYRQYGYHMDRGAPRVNEDTTGGLQETRASLQHLGNQNSQLATSISKLKAQAFGKLPSLIETNPRENVSAITLRSGKEIQPTGPTPKKARIEKNALDDTDAMHNKAPKLELKPLLEHLKYYLRNKEILPTIISSKLSKEHEERLVTLLREHRTAIGWTLAEIKGISPVMCMHRIYLENNTKPSREPQRRLYPTLSREDNFHMPFRHLCIQTHAFWVRSYLLGSKIVVFSDHAALKHLLSKKESKSRLIQWILLLQKLDLTIKDCKGSENLVVDHLSRLIREEDDTPICDSFPGERLFKMQGPFPSSCRFSYILLTVDYVSKWVEAKATRTDDSIAVIDFVKSHNFNKFGVPRAIISDQGSHFCNRAVETLFKKYDVHHRVATTYHPQTNSQAEVSNREMKSILEKTVSPERKDWSLRLEELWAYQTAYKTPIGMSPYHLVFGKACHLPMEMEHKAYWAVHKCNFNMGQTGMEKKLQLTEGPSIQLSSETHARIQLHSFCRFDLHIKRAHVLSKANSSTSRLCATEFTVNHSETLIAREPVSVPPPESLQ</sequence>
<dbReference type="AlphaFoldDB" id="A0AAW2SVE9"/>
<evidence type="ECO:0000313" key="8">
    <source>
        <dbReference type="EMBL" id="KAL0396388.1"/>
    </source>
</evidence>
<dbReference type="InterPro" id="IPR036397">
    <property type="entry name" value="RNaseH_sf"/>
</dbReference>
<evidence type="ECO:0000256" key="6">
    <source>
        <dbReference type="ARBA" id="ARBA00022918"/>
    </source>
</evidence>
<proteinExistence type="predicted"/>
<dbReference type="InterPro" id="IPR005162">
    <property type="entry name" value="Retrotrans_gag_dom"/>
</dbReference>
<dbReference type="SUPFAM" id="SSF53098">
    <property type="entry name" value="Ribonuclease H-like"/>
    <property type="match status" value="1"/>
</dbReference>
<dbReference type="GO" id="GO:0004519">
    <property type="term" value="F:endonuclease activity"/>
    <property type="evidence" value="ECO:0007669"/>
    <property type="project" value="UniProtKB-KW"/>
</dbReference>
<dbReference type="EMBL" id="JACGWM010000001">
    <property type="protein sequence ID" value="KAL0396388.1"/>
    <property type="molecule type" value="Genomic_DNA"/>
</dbReference>
<evidence type="ECO:0000259" key="7">
    <source>
        <dbReference type="PROSITE" id="PS50994"/>
    </source>
</evidence>
<keyword evidence="3" id="KW-0540">Nuclease</keyword>
<dbReference type="InterPro" id="IPR001584">
    <property type="entry name" value="Integrase_cat-core"/>
</dbReference>
<accession>A0AAW2SVE9</accession>
<dbReference type="InterPro" id="IPR012337">
    <property type="entry name" value="RNaseH-like_sf"/>
</dbReference>
<dbReference type="GO" id="GO:0003676">
    <property type="term" value="F:nucleic acid binding"/>
    <property type="evidence" value="ECO:0007669"/>
    <property type="project" value="InterPro"/>
</dbReference>
<dbReference type="InterPro" id="IPR041373">
    <property type="entry name" value="RT_RNaseH"/>
</dbReference>
<feature type="domain" description="Integrase catalytic" evidence="7">
    <location>
        <begin position="393"/>
        <end position="555"/>
    </location>
</feature>
<name>A0AAW2SVE9_9LAMI</name>
<evidence type="ECO:0000256" key="5">
    <source>
        <dbReference type="ARBA" id="ARBA00022801"/>
    </source>
</evidence>
<dbReference type="PANTHER" id="PTHR37984:SF5">
    <property type="entry name" value="PROTEIN NYNRIN-LIKE"/>
    <property type="match status" value="1"/>
</dbReference>
<keyword evidence="1" id="KW-0808">Transferase</keyword>
<dbReference type="GO" id="GO:0003964">
    <property type="term" value="F:RNA-directed DNA polymerase activity"/>
    <property type="evidence" value="ECO:0007669"/>
    <property type="project" value="UniProtKB-KW"/>
</dbReference>
<evidence type="ECO:0000256" key="3">
    <source>
        <dbReference type="ARBA" id="ARBA00022722"/>
    </source>
</evidence>
<comment type="caution">
    <text evidence="8">The sequence shown here is derived from an EMBL/GenBank/DDBJ whole genome shotgun (WGS) entry which is preliminary data.</text>
</comment>
<dbReference type="Pfam" id="PF03732">
    <property type="entry name" value="Retrotrans_gag"/>
    <property type="match status" value="1"/>
</dbReference>
<gene>
    <name evidence="8" type="ORF">Scaly_0087200</name>
</gene>
<keyword evidence="4" id="KW-0255">Endonuclease</keyword>
<evidence type="ECO:0000256" key="1">
    <source>
        <dbReference type="ARBA" id="ARBA00022679"/>
    </source>
</evidence>
<dbReference type="PANTHER" id="PTHR37984">
    <property type="entry name" value="PROTEIN CBG26694"/>
    <property type="match status" value="1"/>
</dbReference>
<dbReference type="InterPro" id="IPR050951">
    <property type="entry name" value="Retrovirus_Pol_polyprotein"/>
</dbReference>
<protein>
    <recommendedName>
        <fullName evidence="7">Integrase catalytic domain-containing protein</fullName>
    </recommendedName>
</protein>
<dbReference type="PROSITE" id="PS50994">
    <property type="entry name" value="INTEGRASE"/>
    <property type="match status" value="1"/>
</dbReference>
<reference evidence="8" key="2">
    <citation type="journal article" date="2024" name="Plant">
        <title>Genomic evolution and insights into agronomic trait innovations of Sesamum species.</title>
        <authorList>
            <person name="Miao H."/>
            <person name="Wang L."/>
            <person name="Qu L."/>
            <person name="Liu H."/>
            <person name="Sun Y."/>
            <person name="Le M."/>
            <person name="Wang Q."/>
            <person name="Wei S."/>
            <person name="Zheng Y."/>
            <person name="Lin W."/>
            <person name="Duan Y."/>
            <person name="Cao H."/>
            <person name="Xiong S."/>
            <person name="Wang X."/>
            <person name="Wei L."/>
            <person name="Li C."/>
            <person name="Ma Q."/>
            <person name="Ju M."/>
            <person name="Zhao R."/>
            <person name="Li G."/>
            <person name="Mu C."/>
            <person name="Tian Q."/>
            <person name="Mei H."/>
            <person name="Zhang T."/>
            <person name="Gao T."/>
            <person name="Zhang H."/>
        </authorList>
    </citation>
    <scope>NUCLEOTIDE SEQUENCE</scope>
    <source>
        <strain evidence="8">KEN8</strain>
    </source>
</reference>
<dbReference type="Pfam" id="PF17917">
    <property type="entry name" value="RT_RNaseH"/>
    <property type="match status" value="1"/>
</dbReference>